<evidence type="ECO:0000313" key="20">
    <source>
        <dbReference type="EMBL" id="MBJ7598560.1"/>
    </source>
</evidence>
<dbReference type="InterPro" id="IPR033717">
    <property type="entry name" value="UDPK"/>
</dbReference>
<keyword evidence="18" id="KW-0460">Magnesium</keyword>
<keyword evidence="11" id="KW-0443">Lipid metabolism</keyword>
<evidence type="ECO:0000256" key="16">
    <source>
        <dbReference type="PIRSR" id="PIRSR600829-2"/>
    </source>
</evidence>
<evidence type="ECO:0000256" key="1">
    <source>
        <dbReference type="ARBA" id="ARBA00004651"/>
    </source>
</evidence>
<dbReference type="Gene3D" id="1.10.287.3610">
    <property type="match status" value="1"/>
</dbReference>
<organism evidence="20 21">
    <name type="scientific">Candidatus Nephthysia bennettiae</name>
    <dbReference type="NCBI Taxonomy" id="3127016"/>
    <lineage>
        <taxon>Bacteria</taxon>
        <taxon>Bacillati</taxon>
        <taxon>Candidatus Dormiibacterota</taxon>
        <taxon>Candidatus Dormibacteria</taxon>
        <taxon>Candidatus Dormibacterales</taxon>
        <taxon>Candidatus Dormibacteraceae</taxon>
        <taxon>Candidatus Nephthysia</taxon>
    </lineage>
</organism>
<comment type="cofactor">
    <cofactor evidence="18">
        <name>Mg(2+)</name>
        <dbReference type="ChEBI" id="CHEBI:18420"/>
    </cofactor>
    <text evidence="18">Mn(2+), Zn(2+), Cd(2+) and Co(2+) support activity to lesser extents.</text>
</comment>
<evidence type="ECO:0000256" key="13">
    <source>
        <dbReference type="ARBA" id="ARBA00023209"/>
    </source>
</evidence>
<evidence type="ECO:0000256" key="17">
    <source>
        <dbReference type="PIRSR" id="PIRSR600829-3"/>
    </source>
</evidence>
<evidence type="ECO:0000256" key="9">
    <source>
        <dbReference type="ARBA" id="ARBA00022840"/>
    </source>
</evidence>
<keyword evidence="6 19" id="KW-0812">Transmembrane</keyword>
<keyword evidence="4" id="KW-0444">Lipid biosynthesis</keyword>
<evidence type="ECO:0000256" key="10">
    <source>
        <dbReference type="ARBA" id="ARBA00022989"/>
    </source>
</evidence>
<keyword evidence="12 19" id="KW-0472">Membrane</keyword>
<dbReference type="Proteomes" id="UP000612893">
    <property type="component" value="Unassembled WGS sequence"/>
</dbReference>
<keyword evidence="8 20" id="KW-0418">Kinase</keyword>
<dbReference type="GO" id="GO:0005886">
    <property type="term" value="C:plasma membrane"/>
    <property type="evidence" value="ECO:0007669"/>
    <property type="project" value="UniProtKB-SubCell"/>
</dbReference>
<feature type="active site" description="Proton acceptor" evidence="15">
    <location>
        <position position="76"/>
    </location>
</feature>
<evidence type="ECO:0000256" key="7">
    <source>
        <dbReference type="ARBA" id="ARBA00022741"/>
    </source>
</evidence>
<dbReference type="GO" id="GO:0008654">
    <property type="term" value="P:phospholipid biosynthetic process"/>
    <property type="evidence" value="ECO:0007669"/>
    <property type="project" value="UniProtKB-KW"/>
</dbReference>
<evidence type="ECO:0000256" key="18">
    <source>
        <dbReference type="PIRSR" id="PIRSR600829-4"/>
    </source>
</evidence>
<dbReference type="EMBL" id="JAEKNR010000118">
    <property type="protein sequence ID" value="MBJ7598560.1"/>
    <property type="molecule type" value="Genomic_DNA"/>
</dbReference>
<dbReference type="GO" id="GO:0046872">
    <property type="term" value="F:metal ion binding"/>
    <property type="evidence" value="ECO:0007669"/>
    <property type="project" value="UniProtKB-KW"/>
</dbReference>
<evidence type="ECO:0000256" key="14">
    <source>
        <dbReference type="ARBA" id="ARBA00023264"/>
    </source>
</evidence>
<reference evidence="20" key="1">
    <citation type="submission" date="2020-10" db="EMBL/GenBank/DDBJ databases">
        <title>Ca. Dormibacterota MAGs.</title>
        <authorList>
            <person name="Montgomery K."/>
        </authorList>
    </citation>
    <scope>NUCLEOTIDE SEQUENCE [LARGE SCALE GENOMIC DNA]</scope>
    <source>
        <strain evidence="20">SC8812_S17_10</strain>
    </source>
</reference>
<keyword evidence="14" id="KW-1208">Phospholipid metabolism</keyword>
<keyword evidence="7 17" id="KW-0547">Nucleotide-binding</keyword>
<protein>
    <submittedName>
        <fullName evidence="20">Diacylglycerol kinase family protein</fullName>
    </submittedName>
</protein>
<evidence type="ECO:0000256" key="12">
    <source>
        <dbReference type="ARBA" id="ARBA00023136"/>
    </source>
</evidence>
<feature type="binding site" evidence="17">
    <location>
        <position position="83"/>
    </location>
    <ligand>
        <name>ATP</name>
        <dbReference type="ChEBI" id="CHEBI:30616"/>
    </ligand>
</feature>
<keyword evidence="5" id="KW-0808">Transferase</keyword>
<evidence type="ECO:0000256" key="11">
    <source>
        <dbReference type="ARBA" id="ARBA00023098"/>
    </source>
</evidence>
<evidence type="ECO:0000256" key="8">
    <source>
        <dbReference type="ARBA" id="ARBA00022777"/>
    </source>
</evidence>
<feature type="binding site" evidence="18">
    <location>
        <position position="83"/>
    </location>
    <ligand>
        <name>a divalent metal cation</name>
        <dbReference type="ChEBI" id="CHEBI:60240"/>
    </ligand>
</feature>
<keyword evidence="21" id="KW-1185">Reference proteome</keyword>
<sequence length="133" mass="14335">MTVQEPPEGGRRRRWNAFESAQHAFSGLVWVAPRTPSIKLAIAFAVALVALGVLFRFTLVEIAILILAATLLLAVETLNTAIEMLCDYVHADPHPIIGRIKDVAAAATALCELGSAFVVLLVLVPHVLSWLGQ</sequence>
<keyword evidence="3" id="KW-1003">Cell membrane</keyword>
<evidence type="ECO:0000313" key="21">
    <source>
        <dbReference type="Proteomes" id="UP000612893"/>
    </source>
</evidence>
<accession>A0A934KAB4</accession>
<dbReference type="PANTHER" id="PTHR34299">
    <property type="entry name" value="DIACYLGLYCEROL KINASE"/>
    <property type="match status" value="1"/>
</dbReference>
<feature type="binding site" evidence="16">
    <location>
        <position position="13"/>
    </location>
    <ligand>
        <name>substrate</name>
    </ligand>
</feature>
<evidence type="ECO:0000256" key="3">
    <source>
        <dbReference type="ARBA" id="ARBA00022475"/>
    </source>
</evidence>
<dbReference type="RefSeq" id="WP_338201661.1">
    <property type="nucleotide sequence ID" value="NZ_JAEKNR010000118.1"/>
</dbReference>
<feature type="transmembrane region" description="Helical" evidence="19">
    <location>
        <begin position="63"/>
        <end position="82"/>
    </location>
</feature>
<proteinExistence type="inferred from homology"/>
<keyword evidence="13" id="KW-0594">Phospholipid biosynthesis</keyword>
<keyword evidence="18" id="KW-0479">Metal-binding</keyword>
<evidence type="ECO:0000256" key="5">
    <source>
        <dbReference type="ARBA" id="ARBA00022679"/>
    </source>
</evidence>
<dbReference type="PANTHER" id="PTHR34299:SF1">
    <property type="entry name" value="DIACYLGLYCEROL KINASE"/>
    <property type="match status" value="1"/>
</dbReference>
<feature type="binding site" evidence="17">
    <location>
        <position position="13"/>
    </location>
    <ligand>
        <name>ATP</name>
        <dbReference type="ChEBI" id="CHEBI:30616"/>
    </ligand>
</feature>
<dbReference type="InterPro" id="IPR000829">
    <property type="entry name" value="DAGK"/>
</dbReference>
<evidence type="ECO:0000256" key="19">
    <source>
        <dbReference type="SAM" id="Phobius"/>
    </source>
</evidence>
<comment type="subcellular location">
    <subcellularLocation>
        <location evidence="1">Cell membrane</location>
        <topology evidence="1">Multi-pass membrane protein</topology>
    </subcellularLocation>
</comment>
<feature type="binding site" evidence="16">
    <location>
        <position position="76"/>
    </location>
    <ligand>
        <name>substrate</name>
    </ligand>
</feature>
<dbReference type="Pfam" id="PF01219">
    <property type="entry name" value="DAGK_prokar"/>
    <property type="match status" value="1"/>
</dbReference>
<dbReference type="GO" id="GO:0005524">
    <property type="term" value="F:ATP binding"/>
    <property type="evidence" value="ECO:0007669"/>
    <property type="project" value="UniProtKB-KW"/>
</dbReference>
<dbReference type="InterPro" id="IPR036945">
    <property type="entry name" value="DAGK_sf"/>
</dbReference>
<name>A0A934KAB4_9BACT</name>
<keyword evidence="10 19" id="KW-1133">Transmembrane helix</keyword>
<evidence type="ECO:0000256" key="6">
    <source>
        <dbReference type="ARBA" id="ARBA00022692"/>
    </source>
</evidence>
<feature type="transmembrane region" description="Helical" evidence="19">
    <location>
        <begin position="103"/>
        <end position="128"/>
    </location>
</feature>
<evidence type="ECO:0000256" key="2">
    <source>
        <dbReference type="ARBA" id="ARBA00005967"/>
    </source>
</evidence>
<gene>
    <name evidence="20" type="ORF">JF922_10810</name>
</gene>
<dbReference type="AlphaFoldDB" id="A0A934KAB4"/>
<comment type="caution">
    <text evidence="20">The sequence shown here is derived from an EMBL/GenBank/DDBJ whole genome shotgun (WGS) entry which is preliminary data.</text>
</comment>
<comment type="similarity">
    <text evidence="2">Belongs to the bacterial diacylglycerol kinase family.</text>
</comment>
<keyword evidence="9 17" id="KW-0067">ATP-binding</keyword>
<evidence type="ECO:0000256" key="15">
    <source>
        <dbReference type="PIRSR" id="PIRSR600829-1"/>
    </source>
</evidence>
<dbReference type="GO" id="GO:0016301">
    <property type="term" value="F:kinase activity"/>
    <property type="evidence" value="ECO:0007669"/>
    <property type="project" value="UniProtKB-KW"/>
</dbReference>
<feature type="binding site" evidence="17">
    <location>
        <begin position="101"/>
        <end position="102"/>
    </location>
    <ligand>
        <name>ATP</name>
        <dbReference type="ChEBI" id="CHEBI:30616"/>
    </ligand>
</feature>
<dbReference type="CDD" id="cd14265">
    <property type="entry name" value="UDPK_IM_like"/>
    <property type="match status" value="1"/>
</dbReference>
<evidence type="ECO:0000256" key="4">
    <source>
        <dbReference type="ARBA" id="ARBA00022516"/>
    </source>
</evidence>